<evidence type="ECO:0000313" key="3">
    <source>
        <dbReference type="EMBL" id="GBG60743.1"/>
    </source>
</evidence>
<comment type="caution">
    <text evidence="3">The sequence shown here is derived from an EMBL/GenBank/DDBJ whole genome shotgun (WGS) entry which is preliminary data.</text>
</comment>
<dbReference type="Gramene" id="GBG60743">
    <property type="protein sequence ID" value="GBG60743"/>
    <property type="gene ID" value="CBR_g12481"/>
</dbReference>
<feature type="compositionally biased region" description="Basic and acidic residues" evidence="1">
    <location>
        <begin position="257"/>
        <end position="282"/>
    </location>
</feature>
<sequence>MDPAPSLSFRIRQLDVPILDVAKWAKWWYTYVALNFCLLLLAVVFHWVEPADRSEEDEIPDEESKLLIVQAWRADTEGELLGILFGEVRDGHLDSITNKVLVFLTQLRDDLPLEILSRCDETPGTATLACTWIPHLLWSTCTELDGDPCYYPSEGAYLVINVTNLSFWDPLIRRVNVGETSEEAGEEEGEVVEEEIEEDDHLQYTEGEETPEEEESEAESDDSDYHESEDAELEEVISEREESEEEGGSGESSGPDELSKEEKEVVAQRRRAATEGKRAIEE</sequence>
<dbReference type="AlphaFoldDB" id="A0A388JSK3"/>
<reference evidence="3 4" key="1">
    <citation type="journal article" date="2018" name="Cell">
        <title>The Chara Genome: Secondary Complexity and Implications for Plant Terrestrialization.</title>
        <authorList>
            <person name="Nishiyama T."/>
            <person name="Sakayama H."/>
            <person name="Vries J.D."/>
            <person name="Buschmann H."/>
            <person name="Saint-Marcoux D."/>
            <person name="Ullrich K.K."/>
            <person name="Haas F.B."/>
            <person name="Vanderstraeten L."/>
            <person name="Becker D."/>
            <person name="Lang D."/>
            <person name="Vosolsobe S."/>
            <person name="Rombauts S."/>
            <person name="Wilhelmsson P.K.I."/>
            <person name="Janitza P."/>
            <person name="Kern R."/>
            <person name="Heyl A."/>
            <person name="Rumpler F."/>
            <person name="Villalobos L.I.A.C."/>
            <person name="Clay J.M."/>
            <person name="Skokan R."/>
            <person name="Toyoda A."/>
            <person name="Suzuki Y."/>
            <person name="Kagoshima H."/>
            <person name="Schijlen E."/>
            <person name="Tajeshwar N."/>
            <person name="Catarino B."/>
            <person name="Hetherington A.J."/>
            <person name="Saltykova A."/>
            <person name="Bonnot C."/>
            <person name="Breuninger H."/>
            <person name="Symeonidi A."/>
            <person name="Radhakrishnan G.V."/>
            <person name="Van Nieuwerburgh F."/>
            <person name="Deforce D."/>
            <person name="Chang C."/>
            <person name="Karol K.G."/>
            <person name="Hedrich R."/>
            <person name="Ulvskov P."/>
            <person name="Glockner G."/>
            <person name="Delwiche C.F."/>
            <person name="Petrasek J."/>
            <person name="Van de Peer Y."/>
            <person name="Friml J."/>
            <person name="Beilby M."/>
            <person name="Dolan L."/>
            <person name="Kohara Y."/>
            <person name="Sugano S."/>
            <person name="Fujiyama A."/>
            <person name="Delaux P.-M."/>
            <person name="Quint M."/>
            <person name="TheiBen G."/>
            <person name="Hagemann M."/>
            <person name="Harholt J."/>
            <person name="Dunand C."/>
            <person name="Zachgo S."/>
            <person name="Langdale J."/>
            <person name="Maumus F."/>
            <person name="Straeten D.V.D."/>
            <person name="Gould S.B."/>
            <person name="Rensing S.A."/>
        </authorList>
    </citation>
    <scope>NUCLEOTIDE SEQUENCE [LARGE SCALE GENOMIC DNA]</scope>
    <source>
        <strain evidence="3 4">S276</strain>
    </source>
</reference>
<feature type="transmembrane region" description="Helical" evidence="2">
    <location>
        <begin position="28"/>
        <end position="48"/>
    </location>
</feature>
<accession>A0A388JSK3</accession>
<evidence type="ECO:0000313" key="4">
    <source>
        <dbReference type="Proteomes" id="UP000265515"/>
    </source>
</evidence>
<feature type="compositionally biased region" description="Acidic residues" evidence="1">
    <location>
        <begin position="180"/>
        <end position="222"/>
    </location>
</feature>
<feature type="region of interest" description="Disordered" evidence="1">
    <location>
        <begin position="179"/>
        <end position="282"/>
    </location>
</feature>
<keyword evidence="2" id="KW-0812">Transmembrane</keyword>
<evidence type="ECO:0000256" key="2">
    <source>
        <dbReference type="SAM" id="Phobius"/>
    </source>
</evidence>
<keyword evidence="4" id="KW-1185">Reference proteome</keyword>
<dbReference type="Proteomes" id="UP000265515">
    <property type="component" value="Unassembled WGS sequence"/>
</dbReference>
<evidence type="ECO:0000256" key="1">
    <source>
        <dbReference type="SAM" id="MobiDB-lite"/>
    </source>
</evidence>
<protein>
    <submittedName>
        <fullName evidence="3">Uncharacterized protein</fullName>
    </submittedName>
</protein>
<proteinExistence type="predicted"/>
<keyword evidence="2" id="KW-1133">Transmembrane helix</keyword>
<feature type="compositionally biased region" description="Acidic residues" evidence="1">
    <location>
        <begin position="229"/>
        <end position="248"/>
    </location>
</feature>
<gene>
    <name evidence="3" type="ORF">CBR_g12481</name>
</gene>
<name>A0A388JSK3_CHABU</name>
<organism evidence="3 4">
    <name type="scientific">Chara braunii</name>
    <name type="common">Braun's stonewort</name>
    <dbReference type="NCBI Taxonomy" id="69332"/>
    <lineage>
        <taxon>Eukaryota</taxon>
        <taxon>Viridiplantae</taxon>
        <taxon>Streptophyta</taxon>
        <taxon>Charophyceae</taxon>
        <taxon>Charales</taxon>
        <taxon>Characeae</taxon>
        <taxon>Chara</taxon>
    </lineage>
</organism>
<keyword evidence="2" id="KW-0472">Membrane</keyword>
<dbReference type="EMBL" id="BFEA01000014">
    <property type="protein sequence ID" value="GBG60743.1"/>
    <property type="molecule type" value="Genomic_DNA"/>
</dbReference>